<evidence type="ECO:0000313" key="2">
    <source>
        <dbReference type="Proteomes" id="UP001141619"/>
    </source>
</evidence>
<dbReference type="Pfam" id="PF00106">
    <property type="entry name" value="adh_short"/>
    <property type="match status" value="1"/>
</dbReference>
<name>A0A9X3TXQ1_9PROT</name>
<dbReference type="Proteomes" id="UP001141619">
    <property type="component" value="Unassembled WGS sequence"/>
</dbReference>
<comment type="caution">
    <text evidence="1">The sequence shown here is derived from an EMBL/GenBank/DDBJ whole genome shotgun (WGS) entry which is preliminary data.</text>
</comment>
<dbReference type="RefSeq" id="WP_274943226.1">
    <property type="nucleotide sequence ID" value="NZ_JANWOI010000002.1"/>
</dbReference>
<reference evidence="1" key="1">
    <citation type="submission" date="2022-08" db="EMBL/GenBank/DDBJ databases">
        <authorList>
            <person name="Vandamme P."/>
            <person name="Hettiarachchi A."/>
            <person name="Peeters C."/>
            <person name="Cnockaert M."/>
            <person name="Carlier A."/>
        </authorList>
    </citation>
    <scope>NUCLEOTIDE SEQUENCE</scope>
    <source>
        <strain evidence="1">LMG 31809</strain>
    </source>
</reference>
<dbReference type="InterPro" id="IPR052992">
    <property type="entry name" value="SDR_member_12"/>
</dbReference>
<organism evidence="1 2">
    <name type="scientific">Govanella unica</name>
    <dbReference type="NCBI Taxonomy" id="2975056"/>
    <lineage>
        <taxon>Bacteria</taxon>
        <taxon>Pseudomonadati</taxon>
        <taxon>Pseudomonadota</taxon>
        <taxon>Alphaproteobacteria</taxon>
        <taxon>Emcibacterales</taxon>
        <taxon>Govanellaceae</taxon>
        <taxon>Govanella</taxon>
    </lineage>
</organism>
<sequence length="317" mass="34671">MNAAMLLKIIKFYGRFMPSFTAIGYYARAPFWPAFTTDLTGQTWVVTGASGGVGGAITREAARRGATVLAIARSAAKLDALVASFSGKGKIIPYVADLALQSSTTAVAERLIAEGRKIDVLQNNVGLLLDDYIQTSEGRETSFATNILNQFLLTERLLDADMFAPGAAVINMASGGMYNAPLTLARMNAPSAEKYSGVYAYAVHKRGQAELVKYWQAKYGHKGMNFYVMHPGWSDTDGVKTAMPRFRRILQLVLRNEAQGADTAVWLGATRPKGTNPAGFWLDRKPRDAHAYDYTKVTKHTPEELADYLRAELAKQA</sequence>
<keyword evidence="2" id="KW-1185">Reference proteome</keyword>
<evidence type="ECO:0000313" key="1">
    <source>
        <dbReference type="EMBL" id="MDA5193524.1"/>
    </source>
</evidence>
<dbReference type="EMBL" id="JANWOI010000002">
    <property type="protein sequence ID" value="MDA5193524.1"/>
    <property type="molecule type" value="Genomic_DNA"/>
</dbReference>
<dbReference type="SUPFAM" id="SSF51735">
    <property type="entry name" value="NAD(P)-binding Rossmann-fold domains"/>
    <property type="match status" value="1"/>
</dbReference>
<dbReference type="Gene3D" id="3.40.50.720">
    <property type="entry name" value="NAD(P)-binding Rossmann-like Domain"/>
    <property type="match status" value="1"/>
</dbReference>
<accession>A0A9X3TXQ1</accession>
<dbReference type="PANTHER" id="PTHR44656">
    <property type="entry name" value="DEHYDROGENASE/REDUCTASE SDR FAMILY MEMBER 12"/>
    <property type="match status" value="1"/>
</dbReference>
<reference evidence="1" key="2">
    <citation type="journal article" date="2023" name="Syst. Appl. Microbiol.">
        <title>Govania unica gen. nov., sp. nov., a rare biosphere bacterium that represents a novel family in the class Alphaproteobacteria.</title>
        <authorList>
            <person name="Vandamme P."/>
            <person name="Peeters C."/>
            <person name="Hettiarachchi A."/>
            <person name="Cnockaert M."/>
            <person name="Carlier A."/>
        </authorList>
    </citation>
    <scope>NUCLEOTIDE SEQUENCE</scope>
    <source>
        <strain evidence="1">LMG 31809</strain>
    </source>
</reference>
<proteinExistence type="predicted"/>
<dbReference type="PRINTS" id="PR00081">
    <property type="entry name" value="GDHRDH"/>
</dbReference>
<gene>
    <name evidence="1" type="ORF">NYP16_06095</name>
</gene>
<dbReference type="InterPro" id="IPR002347">
    <property type="entry name" value="SDR_fam"/>
</dbReference>
<dbReference type="PANTHER" id="PTHR44656:SF7">
    <property type="entry name" value="DEHYDROGENASE_REDUCTASE SDR FAMILY MEMBER 12"/>
    <property type="match status" value="1"/>
</dbReference>
<dbReference type="InterPro" id="IPR036291">
    <property type="entry name" value="NAD(P)-bd_dom_sf"/>
</dbReference>
<protein>
    <submittedName>
        <fullName evidence="1">SDR family NAD(P)-dependent oxidoreductase</fullName>
    </submittedName>
</protein>
<dbReference type="AlphaFoldDB" id="A0A9X3TXQ1"/>